<organism evidence="1 2">
    <name type="scientific">Thelephora ganbajun</name>
    <name type="common">Ganba fungus</name>
    <dbReference type="NCBI Taxonomy" id="370292"/>
    <lineage>
        <taxon>Eukaryota</taxon>
        <taxon>Fungi</taxon>
        <taxon>Dikarya</taxon>
        <taxon>Basidiomycota</taxon>
        <taxon>Agaricomycotina</taxon>
        <taxon>Agaricomycetes</taxon>
        <taxon>Thelephorales</taxon>
        <taxon>Thelephoraceae</taxon>
        <taxon>Thelephora</taxon>
    </lineage>
</organism>
<name>A0ACB6ZTP9_THEGA</name>
<gene>
    <name evidence="1" type="ORF">BDM02DRAFT_3182981</name>
</gene>
<sequence>MLHQASLPLSFWGKALAAFIHVWNRTPTSAVPSKIPWETKIQKDKREWGSLGSHMEKCIFIGYPPDYKGWRFYNPHHQESQLSQNTPSLMSTTSLASRNHYPYLTL</sequence>
<comment type="caution">
    <text evidence="1">The sequence shown here is derived from an EMBL/GenBank/DDBJ whole genome shotgun (WGS) entry which is preliminary data.</text>
</comment>
<proteinExistence type="predicted"/>
<evidence type="ECO:0000313" key="1">
    <source>
        <dbReference type="EMBL" id="KAF9653012.1"/>
    </source>
</evidence>
<dbReference type="Proteomes" id="UP000886501">
    <property type="component" value="Unassembled WGS sequence"/>
</dbReference>
<reference evidence="1" key="1">
    <citation type="submission" date="2019-10" db="EMBL/GenBank/DDBJ databases">
        <authorList>
            <consortium name="DOE Joint Genome Institute"/>
            <person name="Kuo A."/>
            <person name="Miyauchi S."/>
            <person name="Kiss E."/>
            <person name="Drula E."/>
            <person name="Kohler A."/>
            <person name="Sanchez-Garcia M."/>
            <person name="Andreopoulos B."/>
            <person name="Barry K.W."/>
            <person name="Bonito G."/>
            <person name="Buee M."/>
            <person name="Carver A."/>
            <person name="Chen C."/>
            <person name="Cichocki N."/>
            <person name="Clum A."/>
            <person name="Culley D."/>
            <person name="Crous P.W."/>
            <person name="Fauchery L."/>
            <person name="Girlanda M."/>
            <person name="Hayes R."/>
            <person name="Keri Z."/>
            <person name="Labutti K."/>
            <person name="Lipzen A."/>
            <person name="Lombard V."/>
            <person name="Magnuson J."/>
            <person name="Maillard F."/>
            <person name="Morin E."/>
            <person name="Murat C."/>
            <person name="Nolan M."/>
            <person name="Ohm R."/>
            <person name="Pangilinan J."/>
            <person name="Pereira M."/>
            <person name="Perotto S."/>
            <person name="Peter M."/>
            <person name="Riley R."/>
            <person name="Sitrit Y."/>
            <person name="Stielow B."/>
            <person name="Szollosi G."/>
            <person name="Zifcakova L."/>
            <person name="Stursova M."/>
            <person name="Spatafora J.W."/>
            <person name="Tedersoo L."/>
            <person name="Vaario L.-M."/>
            <person name="Yamada A."/>
            <person name="Yan M."/>
            <person name="Wang P."/>
            <person name="Xu J."/>
            <person name="Bruns T."/>
            <person name="Baldrian P."/>
            <person name="Vilgalys R."/>
            <person name="Henrissat B."/>
            <person name="Grigoriev I.V."/>
            <person name="Hibbett D."/>
            <person name="Nagy L.G."/>
            <person name="Martin F.M."/>
        </authorList>
    </citation>
    <scope>NUCLEOTIDE SEQUENCE</scope>
    <source>
        <strain evidence="1">P2</strain>
    </source>
</reference>
<dbReference type="EMBL" id="MU117965">
    <property type="protein sequence ID" value="KAF9653012.1"/>
    <property type="molecule type" value="Genomic_DNA"/>
</dbReference>
<keyword evidence="2" id="KW-1185">Reference proteome</keyword>
<protein>
    <submittedName>
        <fullName evidence="1">Uncharacterized protein</fullName>
    </submittedName>
</protein>
<evidence type="ECO:0000313" key="2">
    <source>
        <dbReference type="Proteomes" id="UP000886501"/>
    </source>
</evidence>
<reference evidence="1" key="2">
    <citation type="journal article" date="2020" name="Nat. Commun.">
        <title>Large-scale genome sequencing of mycorrhizal fungi provides insights into the early evolution of symbiotic traits.</title>
        <authorList>
            <person name="Miyauchi S."/>
            <person name="Kiss E."/>
            <person name="Kuo A."/>
            <person name="Drula E."/>
            <person name="Kohler A."/>
            <person name="Sanchez-Garcia M."/>
            <person name="Morin E."/>
            <person name="Andreopoulos B."/>
            <person name="Barry K.W."/>
            <person name="Bonito G."/>
            <person name="Buee M."/>
            <person name="Carver A."/>
            <person name="Chen C."/>
            <person name="Cichocki N."/>
            <person name="Clum A."/>
            <person name="Culley D."/>
            <person name="Crous P.W."/>
            <person name="Fauchery L."/>
            <person name="Girlanda M."/>
            <person name="Hayes R.D."/>
            <person name="Keri Z."/>
            <person name="LaButti K."/>
            <person name="Lipzen A."/>
            <person name="Lombard V."/>
            <person name="Magnuson J."/>
            <person name="Maillard F."/>
            <person name="Murat C."/>
            <person name="Nolan M."/>
            <person name="Ohm R.A."/>
            <person name="Pangilinan J."/>
            <person name="Pereira M.F."/>
            <person name="Perotto S."/>
            <person name="Peter M."/>
            <person name="Pfister S."/>
            <person name="Riley R."/>
            <person name="Sitrit Y."/>
            <person name="Stielow J.B."/>
            <person name="Szollosi G."/>
            <person name="Zifcakova L."/>
            <person name="Stursova M."/>
            <person name="Spatafora J.W."/>
            <person name="Tedersoo L."/>
            <person name="Vaario L.M."/>
            <person name="Yamada A."/>
            <person name="Yan M."/>
            <person name="Wang P."/>
            <person name="Xu J."/>
            <person name="Bruns T."/>
            <person name="Baldrian P."/>
            <person name="Vilgalys R."/>
            <person name="Dunand C."/>
            <person name="Henrissat B."/>
            <person name="Grigoriev I.V."/>
            <person name="Hibbett D."/>
            <person name="Nagy L.G."/>
            <person name="Martin F.M."/>
        </authorList>
    </citation>
    <scope>NUCLEOTIDE SEQUENCE</scope>
    <source>
        <strain evidence="1">P2</strain>
    </source>
</reference>
<accession>A0ACB6ZTP9</accession>